<evidence type="ECO:0000313" key="4">
    <source>
        <dbReference type="Proteomes" id="UP000246115"/>
    </source>
</evidence>
<dbReference type="Gene3D" id="1.20.1500.10">
    <property type="entry name" value="YheA/YmcA-like"/>
    <property type="match status" value="1"/>
</dbReference>
<proteinExistence type="predicted"/>
<dbReference type="EMBL" id="CP031733">
    <property type="protein sequence ID" value="AXQ79610.1"/>
    <property type="molecule type" value="Genomic_DNA"/>
</dbReference>
<reference evidence="4" key="3">
    <citation type="submission" date="2018-08" db="EMBL/GenBank/DDBJ databases">
        <title>Streptococcus chenjunshii sp. nov., isolated from stools sample of the Tibetan antelope in the Qinghai-Tibet plateau, China.</title>
        <authorList>
            <person name="Tian Z."/>
        </authorList>
    </citation>
    <scope>NUCLEOTIDE SEQUENCE [LARGE SCALE GENOMIC DNA]</scope>
    <source>
        <strain evidence="4">Z15</strain>
    </source>
</reference>
<evidence type="ECO:0000313" key="1">
    <source>
        <dbReference type="EMBL" id="AXQ79610.1"/>
    </source>
</evidence>
<dbReference type="OrthoDB" id="2243283at2"/>
<dbReference type="InterPro" id="IPR052767">
    <property type="entry name" value="Bact_com_dev_regulator"/>
</dbReference>
<dbReference type="Pfam" id="PF06133">
    <property type="entry name" value="Com_YlbF"/>
    <property type="match status" value="1"/>
</dbReference>
<evidence type="ECO:0000313" key="3">
    <source>
        <dbReference type="EMBL" id="RFU53494.1"/>
    </source>
</evidence>
<dbReference type="PANTHER" id="PTHR38448:SF1">
    <property type="entry name" value="YLBF FAMILY REGULATOR"/>
    <property type="match status" value="1"/>
</dbReference>
<dbReference type="InterPro" id="IPR016783">
    <property type="entry name" value="Biofilm_formation_YmcA"/>
</dbReference>
<organism evidence="3 5">
    <name type="scientific">Streptococcus chenjunshii</name>
    <dbReference type="NCBI Taxonomy" id="2173853"/>
    <lineage>
        <taxon>Bacteria</taxon>
        <taxon>Bacillati</taxon>
        <taxon>Bacillota</taxon>
        <taxon>Bacilli</taxon>
        <taxon>Lactobacillales</taxon>
        <taxon>Streptococcaceae</taxon>
        <taxon>Streptococcus</taxon>
    </lineage>
</organism>
<accession>A0A372KNK5</accession>
<dbReference type="RefSeq" id="WP_116877796.1">
    <property type="nucleotide sequence ID" value="NZ_CP031733.1"/>
</dbReference>
<dbReference type="EMBL" id="QVQY01000005">
    <property type="protein sequence ID" value="RFU51525.1"/>
    <property type="molecule type" value="Genomic_DNA"/>
</dbReference>
<sequence length="117" mass="13525">MNSKFDESVEALLEAIRKHDSIQAFKKAEQHIKKLPELEHLAHKMKAYQQDAVLFQKIEKDQAASKAGQEADKLEQELSQLPVVQDYRDKMQDASDLLQYITKTLEKKINEELTDAK</sequence>
<dbReference type="KEGG" id="schj:DDV21_011330"/>
<dbReference type="Proteomes" id="UP000246115">
    <property type="component" value="Chromosome"/>
</dbReference>
<evidence type="ECO:0000313" key="2">
    <source>
        <dbReference type="EMBL" id="RFU51525.1"/>
    </source>
</evidence>
<dbReference type="InterPro" id="IPR010368">
    <property type="entry name" value="Com_YlbF"/>
</dbReference>
<protein>
    <recommendedName>
        <fullName evidence="7">YlbF family regulator</fullName>
    </recommendedName>
</protein>
<gene>
    <name evidence="1" type="ORF">DDV21_011330</name>
    <name evidence="2" type="ORF">DDV22_03385</name>
    <name evidence="3" type="ORF">DDV23_03855</name>
</gene>
<reference evidence="1" key="4">
    <citation type="journal article" date="2019" name="Int. J. Syst. Evol. Microbiol.">
        <title>Streptococcus chenjunshii sp. nov. isolated from feces of Tibetan antelopes.</title>
        <authorList>
            <person name="Tian Z."/>
            <person name="Lu S."/>
            <person name="Jin D."/>
            <person name="Yang J."/>
            <person name="Pu J."/>
            <person name="Lai X.H."/>
            <person name="Bai X.N."/>
            <person name="Wu X.M."/>
            <person name="Li J."/>
            <person name="Wang S."/>
            <person name="Xu J."/>
        </authorList>
    </citation>
    <scope>NUCLEOTIDE SEQUENCE</scope>
    <source>
        <strain evidence="1">Z15</strain>
    </source>
</reference>
<keyword evidence="6" id="KW-1185">Reference proteome</keyword>
<dbReference type="Proteomes" id="UP000264056">
    <property type="component" value="Unassembled WGS sequence"/>
</dbReference>
<dbReference type="PIRSF" id="PIRSF021287">
    <property type="entry name" value="Biofilm_formation_YmcA"/>
    <property type="match status" value="1"/>
</dbReference>
<evidence type="ECO:0000313" key="6">
    <source>
        <dbReference type="Proteomes" id="UP000264056"/>
    </source>
</evidence>
<reference evidence="3 5" key="2">
    <citation type="submission" date="2018-08" db="EMBL/GenBank/DDBJ databases">
        <title>Draft genome of Streptococcus sp. nov. Z1.</title>
        <authorList>
            <person name="Tian Z."/>
        </authorList>
    </citation>
    <scope>NUCLEOTIDE SEQUENCE [LARGE SCALE GENOMIC DNA]</scope>
    <source>
        <strain evidence="3">Z1</strain>
        <strain evidence="5">Z1(2018)</strain>
    </source>
</reference>
<evidence type="ECO:0000313" key="5">
    <source>
        <dbReference type="Proteomes" id="UP000262901"/>
    </source>
</evidence>
<dbReference type="InterPro" id="IPR023378">
    <property type="entry name" value="YheA/YmcA-like_dom_sf"/>
</dbReference>
<evidence type="ECO:0008006" key="7">
    <source>
        <dbReference type="Google" id="ProtNLM"/>
    </source>
</evidence>
<dbReference type="Proteomes" id="UP000262901">
    <property type="component" value="Unassembled WGS sequence"/>
</dbReference>
<dbReference type="AlphaFoldDB" id="A0A372KNK5"/>
<reference evidence="2 6" key="1">
    <citation type="submission" date="2018-08" db="EMBL/GenBank/DDBJ databases">
        <title>Draft genome of Streptococcus sp .nov. Z2.</title>
        <authorList>
            <person name="Tian Z."/>
        </authorList>
    </citation>
    <scope>NUCLEOTIDE SEQUENCE [LARGE SCALE GENOMIC DNA]</scope>
    <source>
        <strain evidence="2 6">Z2</strain>
    </source>
</reference>
<name>A0A372KNK5_9STRE</name>
<accession>A0A346NF15</accession>
<dbReference type="PANTHER" id="PTHR38448">
    <property type="entry name" value="REGULATORY PROTEIN YLBF-RELATED"/>
    <property type="match status" value="1"/>
</dbReference>
<dbReference type="SUPFAM" id="SSF158622">
    <property type="entry name" value="YheA/YmcA-like"/>
    <property type="match status" value="1"/>
</dbReference>
<dbReference type="EMBL" id="QVQZ01000006">
    <property type="protein sequence ID" value="RFU53494.1"/>
    <property type="molecule type" value="Genomic_DNA"/>
</dbReference>